<gene>
    <name evidence="2" type="ORF">J2Z64_002670</name>
</gene>
<dbReference type="OrthoDB" id="7950977at2"/>
<proteinExistence type="predicted"/>
<accession>A0A9X0YWQ3</accession>
<dbReference type="NCBIfam" id="NF005841">
    <property type="entry name" value="PRK07758.1"/>
    <property type="match status" value="1"/>
</dbReference>
<comment type="caution">
    <text evidence="2">The sequence shown here is derived from an EMBL/GenBank/DDBJ whole genome shotgun (WGS) entry which is preliminary data.</text>
</comment>
<dbReference type="Proteomes" id="UP001138793">
    <property type="component" value="Unassembled WGS sequence"/>
</dbReference>
<feature type="domain" description="RNA polymerase alpha subunit C-terminal" evidence="1">
    <location>
        <begin position="40"/>
        <end position="86"/>
    </location>
</feature>
<dbReference type="Gene3D" id="1.10.150.20">
    <property type="entry name" value="5' to 3' exonuclease, C-terminal subdomain"/>
    <property type="match status" value="1"/>
</dbReference>
<evidence type="ECO:0000313" key="3">
    <source>
        <dbReference type="Proteomes" id="UP001138793"/>
    </source>
</evidence>
<keyword evidence="3" id="KW-1185">Reference proteome</keyword>
<dbReference type="InterPro" id="IPR011260">
    <property type="entry name" value="RNAP_asu_C"/>
</dbReference>
<dbReference type="GO" id="GO:0003677">
    <property type="term" value="F:DNA binding"/>
    <property type="evidence" value="ECO:0007669"/>
    <property type="project" value="InterPro"/>
</dbReference>
<dbReference type="RefSeq" id="WP_149476096.1">
    <property type="nucleotide sequence ID" value="NZ_JAGGMB010000008.1"/>
</dbReference>
<organism evidence="2 3">
    <name type="scientific">Oceanobacillus polygoni</name>
    <dbReference type="NCBI Taxonomy" id="1235259"/>
    <lineage>
        <taxon>Bacteria</taxon>
        <taxon>Bacillati</taxon>
        <taxon>Bacillota</taxon>
        <taxon>Bacilli</taxon>
        <taxon>Bacillales</taxon>
        <taxon>Bacillaceae</taxon>
        <taxon>Oceanobacillus</taxon>
    </lineage>
</organism>
<dbReference type="GO" id="GO:0006351">
    <property type="term" value="P:DNA-templated transcription"/>
    <property type="evidence" value="ECO:0007669"/>
    <property type="project" value="InterPro"/>
</dbReference>
<dbReference type="GO" id="GO:0003899">
    <property type="term" value="F:DNA-directed RNA polymerase activity"/>
    <property type="evidence" value="ECO:0007669"/>
    <property type="project" value="InterPro"/>
</dbReference>
<sequence>MTATKRVCPNGHTYYKSSDCRTCPTCEKERKPKEGFLSLLSSPARSALEHEGITTVQQLSNFTEKEILKLHGMGPASLPKLRAALEADGLSFKS</sequence>
<dbReference type="EMBL" id="JAGGMB010000008">
    <property type="protein sequence ID" value="MBP2078406.1"/>
    <property type="molecule type" value="Genomic_DNA"/>
</dbReference>
<evidence type="ECO:0000313" key="2">
    <source>
        <dbReference type="EMBL" id="MBP2078406.1"/>
    </source>
</evidence>
<evidence type="ECO:0000259" key="1">
    <source>
        <dbReference type="Pfam" id="PF03118"/>
    </source>
</evidence>
<reference evidence="2" key="1">
    <citation type="submission" date="2021-03" db="EMBL/GenBank/DDBJ databases">
        <title>Genomic Encyclopedia of Type Strains, Phase IV (KMG-IV): sequencing the most valuable type-strain genomes for metagenomic binning, comparative biology and taxonomic classification.</title>
        <authorList>
            <person name="Goeker M."/>
        </authorList>
    </citation>
    <scope>NUCLEOTIDE SEQUENCE</scope>
    <source>
        <strain evidence="2">DSM 107338</strain>
    </source>
</reference>
<protein>
    <submittedName>
        <fullName evidence="2">RecB family nuclease</fullName>
    </submittedName>
</protein>
<name>A0A9X0YWQ3_9BACI</name>
<dbReference type="Pfam" id="PF03118">
    <property type="entry name" value="RNA_pol_A_CTD"/>
    <property type="match status" value="1"/>
</dbReference>
<dbReference type="AlphaFoldDB" id="A0A9X0YWQ3"/>
<dbReference type="SUPFAM" id="SSF47789">
    <property type="entry name" value="C-terminal domain of RNA polymerase alpha subunit"/>
    <property type="match status" value="1"/>
</dbReference>